<dbReference type="InterPro" id="IPR003395">
    <property type="entry name" value="RecF/RecN/SMC_N"/>
</dbReference>
<reference evidence="7 8" key="1">
    <citation type="submission" date="2016-03" db="EMBL/GenBank/DDBJ databases">
        <title>How can Kluyveromyces marxianus grow so fast - potential evolutionary course in Saccharomyces Complex revealed by comparative genomics.</title>
        <authorList>
            <person name="Mo W."/>
            <person name="Lu W."/>
            <person name="Yang X."/>
            <person name="Qi J."/>
            <person name="Lv H."/>
        </authorList>
    </citation>
    <scope>NUCLEOTIDE SEQUENCE [LARGE SCALE GENOMIC DNA]</scope>
    <source>
        <strain evidence="7 8">FIM1</strain>
    </source>
</reference>
<dbReference type="Proteomes" id="UP000422736">
    <property type="component" value="Chromosome 2"/>
</dbReference>
<feature type="coiled-coil region" evidence="4">
    <location>
        <begin position="289"/>
        <end position="316"/>
    </location>
</feature>
<name>A0ABX6EQN7_KLUMA</name>
<feature type="compositionally biased region" description="Low complexity" evidence="5">
    <location>
        <begin position="23"/>
        <end position="36"/>
    </location>
</feature>
<proteinExistence type="inferred from homology"/>
<evidence type="ECO:0000313" key="7">
    <source>
        <dbReference type="EMBL" id="QGN14546.1"/>
    </source>
</evidence>
<keyword evidence="3 4" id="KW-0175">Coiled coil</keyword>
<feature type="region of interest" description="Disordered" evidence="5">
    <location>
        <begin position="17"/>
        <end position="37"/>
    </location>
</feature>
<evidence type="ECO:0000259" key="6">
    <source>
        <dbReference type="Pfam" id="PF02463"/>
    </source>
</evidence>
<dbReference type="EMBL" id="CP015055">
    <property type="protein sequence ID" value="QGN14546.1"/>
    <property type="molecule type" value="Genomic_DNA"/>
</dbReference>
<reference evidence="7 8" key="2">
    <citation type="submission" date="2019-11" db="EMBL/GenBank/DDBJ databases">
        <authorList>
            <person name="Lu H."/>
        </authorList>
    </citation>
    <scope>NUCLEOTIDE SEQUENCE [LARGE SCALE GENOMIC DNA]</scope>
    <source>
        <strain evidence="7 8">FIM1</strain>
    </source>
</reference>
<dbReference type="SUPFAM" id="SSF52540">
    <property type="entry name" value="P-loop containing nucleoside triphosphate hydrolases"/>
    <property type="match status" value="2"/>
</dbReference>
<feature type="domain" description="RecF/RecN/SMC N-terminal" evidence="6">
    <location>
        <begin position="54"/>
        <end position="1068"/>
    </location>
</feature>
<keyword evidence="8" id="KW-1185">Reference proteome</keyword>
<dbReference type="Gene3D" id="3.40.50.300">
    <property type="entry name" value="P-loop containing nucleotide triphosphate hydrolases"/>
    <property type="match status" value="2"/>
</dbReference>
<evidence type="ECO:0000313" key="8">
    <source>
        <dbReference type="Proteomes" id="UP000422736"/>
    </source>
</evidence>
<feature type="coiled-coil region" evidence="4">
    <location>
        <begin position="676"/>
        <end position="724"/>
    </location>
</feature>
<accession>A0ABX6EQN7</accession>
<evidence type="ECO:0000256" key="3">
    <source>
        <dbReference type="ARBA" id="ARBA00023054"/>
    </source>
</evidence>
<dbReference type="PANTHER" id="PTHR45916">
    <property type="entry name" value="STRUCTURAL MAINTENANCE OF CHROMOSOMES PROTEIN 5"/>
    <property type="match status" value="1"/>
</dbReference>
<sequence>MTSIINFADYVDSESFTSQKEGSNSNRPSNSYNSSSKKLRIQRSNIDEFKPGAIVKLKVTNFVTYALTEFHLSPSLNMIIGPNGSGKSTFVCAICLGLAGKPEYIGRSKKVEEYIKNGTDQGTIEITLKNSELLSPSSFPMINESDDVVHIKRVMVRGRKKSEYFVNNVSVDETVVRSLVQSLNIQLDNLCQFLSQERVEEFAKLKPDTLLNETIRSVEAGLLEKLNQLKSLQFEGDDLKKELESNEANLGKLISQRDTLEGQVHALELYEEKTRQLELHEKLLNYAYVKEHKERNKDLKAKCTTLTKEIKKMEKEKKPYVDLGSKLREDEDRCKITLEELDRERYSTKASFNRTREKLNAIAKKLQDGNQRVSYLKTRNKNLKEEIKDCQEKIKTLEASKADIQLPDPSLIESVDRKIEELREGRAILNDTLTDVDNKITTIKYSIESAKKEYALTQRLLSGNDKLHLLDEFGQNNNTIFLEMKDAIQYVRSLPDARGKIFEPPILSIAAKSQTYAAYLASCVDFHTSMSLTMLDKETYDQFSEDIVSKFKVNIREVSNQTTEPPMSREELRKYGFEGYLVDFIDGEENVIRMLCQQQKIHMIPVTRQDLSASHLERLKRPDNNGNIPFPRFIAGKYIHTIKKSEYGSRQSFSSSTAIDMKNRFYLGSAMSATESSRLRSTIDNLTNRIKDLEKELRKFKDKRASKENELADLNHTMNNFNTQKSELTKGAKKLNQIDVKIGQFKEKMQGNTEKLRVDTTETMKMLEESLKKMYEEERALILDLPRYTARLQQLDVEMLTKSMEKLDITIKLNSLSHVCLKLEEALQLKREERADAIEEYKNGKDTSDYKKWTDTIKRFSESEKNILNEIATNYHEQSQFNSEYIESIIDRLTSELSLINNDASVIEILNKTVESIKSLEKTIPIQRTKIGANAQLIEDIRRELEPSLDTIIQQISKKFASLFVYVGSAGEVKLVKPEKFSDWRIEIRVKFRDNSELQQLNPHIQSGGERAVSTVLYMIALQQFTSAPFRVVDEINQGMDQSNERIVHKIMVENACAANTSQYFLITPKLLTNLYYHERMRIHCVFAGSWIPDPIANPERVHFGETSSYIL</sequence>
<evidence type="ECO:0000256" key="4">
    <source>
        <dbReference type="SAM" id="Coils"/>
    </source>
</evidence>
<dbReference type="InterPro" id="IPR027417">
    <property type="entry name" value="P-loop_NTPase"/>
</dbReference>
<dbReference type="Gene3D" id="1.10.287.1490">
    <property type="match status" value="1"/>
</dbReference>
<dbReference type="Pfam" id="PF02463">
    <property type="entry name" value="SMC_N"/>
    <property type="match status" value="1"/>
</dbReference>
<feature type="coiled-coil region" evidence="4">
    <location>
        <begin position="366"/>
        <end position="432"/>
    </location>
</feature>
<comment type="similarity">
    <text evidence="1">Belongs to the SMC family. SMC5 subfamily.</text>
</comment>
<evidence type="ECO:0000256" key="2">
    <source>
        <dbReference type="ARBA" id="ARBA00018687"/>
    </source>
</evidence>
<organism evidence="7 8">
    <name type="scientific">Kluyveromyces marxianus</name>
    <name type="common">Yeast</name>
    <name type="synonym">Candida kefyr</name>
    <dbReference type="NCBI Taxonomy" id="4911"/>
    <lineage>
        <taxon>Eukaryota</taxon>
        <taxon>Fungi</taxon>
        <taxon>Dikarya</taxon>
        <taxon>Ascomycota</taxon>
        <taxon>Saccharomycotina</taxon>
        <taxon>Saccharomycetes</taxon>
        <taxon>Saccharomycetales</taxon>
        <taxon>Saccharomycetaceae</taxon>
        <taxon>Kluyveromyces</taxon>
    </lineage>
</organism>
<gene>
    <name evidence="7" type="primary">SMC5</name>
    <name evidence="7" type="ORF">FIM1_1208</name>
</gene>
<protein>
    <recommendedName>
        <fullName evidence="2">Structural maintenance of chromosomes protein 5</fullName>
    </recommendedName>
</protein>
<dbReference type="PANTHER" id="PTHR45916:SF1">
    <property type="entry name" value="STRUCTURAL MAINTENANCE OF CHROMOSOMES PROTEIN 5"/>
    <property type="match status" value="1"/>
</dbReference>
<evidence type="ECO:0000256" key="5">
    <source>
        <dbReference type="SAM" id="MobiDB-lite"/>
    </source>
</evidence>
<evidence type="ECO:0000256" key="1">
    <source>
        <dbReference type="ARBA" id="ARBA00010171"/>
    </source>
</evidence>